<evidence type="ECO:0000313" key="6">
    <source>
        <dbReference type="Proteomes" id="UP000226437"/>
    </source>
</evidence>
<evidence type="ECO:0000256" key="3">
    <source>
        <dbReference type="ARBA" id="ARBA00023295"/>
    </source>
</evidence>
<dbReference type="GO" id="GO:0015926">
    <property type="term" value="F:glucosidase activity"/>
    <property type="evidence" value="ECO:0007669"/>
    <property type="project" value="InterPro"/>
</dbReference>
<accession>A0A2G0CEL3</accession>
<dbReference type="AlphaFoldDB" id="A0A2G0CEL3"/>
<evidence type="ECO:0000256" key="1">
    <source>
        <dbReference type="ARBA" id="ARBA00010687"/>
    </source>
</evidence>
<dbReference type="NCBIfam" id="TIGR04183">
    <property type="entry name" value="Por_Secre_tail"/>
    <property type="match status" value="1"/>
</dbReference>
<dbReference type="GO" id="GO:0031218">
    <property type="term" value="F:arabinogalactan endo-1,4-beta-galactosidase activity"/>
    <property type="evidence" value="ECO:0007669"/>
    <property type="project" value="UniProtKB-EC"/>
</dbReference>
<dbReference type="Gene3D" id="3.20.20.80">
    <property type="entry name" value="Glycosidases"/>
    <property type="match status" value="1"/>
</dbReference>
<organism evidence="5 6">
    <name type="scientific">Neolewinella marina</name>
    <dbReference type="NCBI Taxonomy" id="438751"/>
    <lineage>
        <taxon>Bacteria</taxon>
        <taxon>Pseudomonadati</taxon>
        <taxon>Bacteroidota</taxon>
        <taxon>Saprospiria</taxon>
        <taxon>Saprospirales</taxon>
        <taxon>Lewinellaceae</taxon>
        <taxon>Neolewinella</taxon>
    </lineage>
</organism>
<name>A0A2G0CEL3_9BACT</name>
<keyword evidence="2 4" id="KW-0378">Hydrolase</keyword>
<dbReference type="Proteomes" id="UP000226437">
    <property type="component" value="Unassembled WGS sequence"/>
</dbReference>
<dbReference type="SUPFAM" id="SSF51445">
    <property type="entry name" value="(Trans)glycosidases"/>
    <property type="match status" value="1"/>
</dbReference>
<comment type="catalytic activity">
    <reaction evidence="4">
        <text>The enzyme specifically hydrolyzes (1-&gt;4)-beta-D-galactosidic linkages in type I arabinogalactans.</text>
        <dbReference type="EC" id="3.2.1.89"/>
    </reaction>
</comment>
<gene>
    <name evidence="5" type="ORF">CGL56_12065</name>
</gene>
<keyword evidence="3 4" id="KW-0326">Glycosidase</keyword>
<sequence>MPWAARCSPWTEKAGKWYCPPTCRPACTASLASAGENPIPVPPTFAIDDSPGTRARRPENPLMMKAFTLFFPLLFISTLLSGQCQQGVDLSYVNAIEAGGGSYHDVAGNPVDPFRYFADRGAEMVRLRLWHTPENTPGKCGQPIRSGGLDDVLLAARRADSSGMALNLALHYGDYFVDPGKQQRPRAWDGLSGQLLIDSIYAYTYRTLERFHAQGTAPAILAVGNETNNGFVDATVPTNGFEWTVDAAKFNAGLRAVRDFNAAAGTAIRSAIHLTESYARAGAGEFAAAGVTDYDILGVSYYPFFNPRTTVEEIGELVDHLTRTYGKEVMIFETGFSHDNAGGADSYHNFLAGNGEVVDYPATPAGQRAFLGDLSRTVCAAGGTAVFYWEPAWITSRMCDAWGQGSSYENASWFDYSGRALPAFDWLSDDGTVSTGEPARAESRVGVYPNPAAPADTLHTESEETVVEWRLLDARGVEVAAVKAGEAGKAFTLRTGDLAAGTYLLQLKLADGRWTTRKIEIAGGKN</sequence>
<protein>
    <recommendedName>
        <fullName evidence="4">Arabinogalactan endo-beta-1,4-galactanase</fullName>
        <ecNumber evidence="4">3.2.1.89</ecNumber>
    </recommendedName>
</protein>
<keyword evidence="6" id="KW-1185">Reference proteome</keyword>
<dbReference type="InterPro" id="IPR011683">
    <property type="entry name" value="Glyco_hydro_53"/>
</dbReference>
<dbReference type="GO" id="GO:0045490">
    <property type="term" value="P:pectin catabolic process"/>
    <property type="evidence" value="ECO:0007669"/>
    <property type="project" value="TreeGrafter"/>
</dbReference>
<evidence type="ECO:0000256" key="4">
    <source>
        <dbReference type="RuleBase" id="RU361192"/>
    </source>
</evidence>
<dbReference type="EC" id="3.2.1.89" evidence="4"/>
<evidence type="ECO:0000313" key="5">
    <source>
        <dbReference type="EMBL" id="PHK98421.1"/>
    </source>
</evidence>
<comment type="caution">
    <text evidence="5">The sequence shown here is derived from an EMBL/GenBank/DDBJ whole genome shotgun (WGS) entry which is preliminary data.</text>
</comment>
<dbReference type="InterPro" id="IPR026444">
    <property type="entry name" value="Secre_tail"/>
</dbReference>
<dbReference type="PANTHER" id="PTHR34983">
    <property type="entry name" value="ARABINOGALACTAN ENDO-BETA-1,4-GALACTANASE A"/>
    <property type="match status" value="1"/>
</dbReference>
<reference evidence="5 6" key="1">
    <citation type="submission" date="2017-10" db="EMBL/GenBank/DDBJ databases">
        <title>The draft genome sequence of Lewinella marina KCTC 32374.</title>
        <authorList>
            <person name="Wang K."/>
        </authorList>
    </citation>
    <scope>NUCLEOTIDE SEQUENCE [LARGE SCALE GENOMIC DNA]</scope>
    <source>
        <strain evidence="5 6">MKG-38</strain>
    </source>
</reference>
<dbReference type="EMBL" id="PDLO01000004">
    <property type="protein sequence ID" value="PHK98421.1"/>
    <property type="molecule type" value="Genomic_DNA"/>
</dbReference>
<evidence type="ECO:0000256" key="2">
    <source>
        <dbReference type="ARBA" id="ARBA00022801"/>
    </source>
</evidence>
<dbReference type="OrthoDB" id="9768786at2"/>
<comment type="similarity">
    <text evidence="1 4">Belongs to the glycosyl hydrolase 53 family.</text>
</comment>
<dbReference type="PANTHER" id="PTHR34983:SF2">
    <property type="entry name" value="ENDO-BETA-1,4-GALACTANASE"/>
    <property type="match status" value="1"/>
</dbReference>
<proteinExistence type="inferred from homology"/>
<dbReference type="Pfam" id="PF07745">
    <property type="entry name" value="Glyco_hydro_53"/>
    <property type="match status" value="1"/>
</dbReference>
<dbReference type="InterPro" id="IPR017853">
    <property type="entry name" value="GH"/>
</dbReference>